<evidence type="ECO:0000313" key="2">
    <source>
        <dbReference type="EMBL" id="STU73926.1"/>
    </source>
</evidence>
<dbReference type="Gene3D" id="2.140.10.10">
    <property type="entry name" value="Quinoprotein alcohol dehydrogenase-like superfamily"/>
    <property type="match status" value="1"/>
</dbReference>
<dbReference type="InterPro" id="IPR002372">
    <property type="entry name" value="PQQ_rpt_dom"/>
</dbReference>
<reference evidence="2 3" key="1">
    <citation type="submission" date="2018-06" db="EMBL/GenBank/DDBJ databases">
        <authorList>
            <consortium name="Pathogen Informatics"/>
            <person name="Doyle S."/>
        </authorList>
    </citation>
    <scope>NUCLEOTIDE SEQUENCE [LARGE SCALE GENOMIC DNA]</scope>
    <source>
        <strain evidence="2 3">NCTC204</strain>
    </source>
</reference>
<gene>
    <name evidence="2" type="primary">gcd_2</name>
    <name evidence="2" type="ORF">NCTC204_00708</name>
</gene>
<dbReference type="InterPro" id="IPR011047">
    <property type="entry name" value="Quinoprotein_ADH-like_sf"/>
</dbReference>
<keyword evidence="2" id="KW-0560">Oxidoreductase</keyword>
<organism evidence="2 3">
    <name type="scientific">Klebsiella pneumoniae</name>
    <dbReference type="NCBI Taxonomy" id="573"/>
    <lineage>
        <taxon>Bacteria</taxon>
        <taxon>Pseudomonadati</taxon>
        <taxon>Pseudomonadota</taxon>
        <taxon>Gammaproteobacteria</taxon>
        <taxon>Enterobacterales</taxon>
        <taxon>Enterobacteriaceae</taxon>
        <taxon>Klebsiella/Raoultella group</taxon>
        <taxon>Klebsiella</taxon>
        <taxon>Klebsiella pneumoniae complex</taxon>
    </lineage>
</organism>
<dbReference type="EMBL" id="UGMD01000002">
    <property type="protein sequence ID" value="STU73926.1"/>
    <property type="molecule type" value="Genomic_DNA"/>
</dbReference>
<dbReference type="AlphaFoldDB" id="A0A377ZMU3"/>
<evidence type="ECO:0000313" key="3">
    <source>
        <dbReference type="Proteomes" id="UP000255192"/>
    </source>
</evidence>
<sequence>MNDGRLFAVNADNGKLCETFANKGILNLQTNMPVTTPGMYEPTSPPIITDKTIVIAGAVTDNFSTREPSGVIRGFDVNTGKLLWAFDPGAKDPNAIRAMNITSRSTRRTHGRLPPTTLSWIWSICRWA</sequence>
<name>A0A377ZMU3_KLEPN</name>
<accession>A0A377ZMU3</accession>
<dbReference type="EC" id="1.1.5.2" evidence="2"/>
<dbReference type="Pfam" id="PF01011">
    <property type="entry name" value="PQQ"/>
    <property type="match status" value="1"/>
</dbReference>
<dbReference type="GO" id="GO:0008876">
    <property type="term" value="F:quinoprotein glucose dehydrogenase activity"/>
    <property type="evidence" value="ECO:0007669"/>
    <property type="project" value="UniProtKB-EC"/>
</dbReference>
<feature type="domain" description="Pyrrolo-quinoline quinone repeat" evidence="1">
    <location>
        <begin position="2"/>
        <end position="100"/>
    </location>
</feature>
<protein>
    <submittedName>
        <fullName evidence="2">Glucose dehydrogenase</fullName>
        <ecNumber evidence="2">1.1.5.2</ecNumber>
    </submittedName>
</protein>
<dbReference type="Proteomes" id="UP000255192">
    <property type="component" value="Unassembled WGS sequence"/>
</dbReference>
<evidence type="ECO:0000259" key="1">
    <source>
        <dbReference type="Pfam" id="PF01011"/>
    </source>
</evidence>
<dbReference type="SUPFAM" id="SSF50998">
    <property type="entry name" value="Quinoprotein alcohol dehydrogenase-like"/>
    <property type="match status" value="1"/>
</dbReference>
<proteinExistence type="predicted"/>